<dbReference type="Proteomes" id="UP000242814">
    <property type="component" value="Unassembled WGS sequence"/>
</dbReference>
<evidence type="ECO:0000313" key="10">
    <source>
        <dbReference type="Proteomes" id="UP000242814"/>
    </source>
</evidence>
<dbReference type="GO" id="GO:0048315">
    <property type="term" value="P:conidium formation"/>
    <property type="evidence" value="ECO:0007669"/>
    <property type="project" value="UniProtKB-KW"/>
</dbReference>
<reference evidence="9 10" key="1">
    <citation type="submission" date="2016-06" db="EMBL/GenBank/DDBJ databases">
        <authorList>
            <person name="Kjaerup R.B."/>
            <person name="Dalgaard T.S."/>
            <person name="Juul-Madsen H.R."/>
        </authorList>
    </citation>
    <scope>NUCLEOTIDE SEQUENCE [LARGE SCALE GENOMIC DNA]</scope>
    <source>
        <strain evidence="9 10">Pb300</strain>
    </source>
</reference>
<dbReference type="VEuPathDB" id="FungiDB:PABG_02999"/>
<evidence type="ECO:0000256" key="3">
    <source>
        <dbReference type="ARBA" id="ARBA00022969"/>
    </source>
</evidence>
<evidence type="ECO:0000256" key="8">
    <source>
        <dbReference type="SAM" id="MobiDB-lite"/>
    </source>
</evidence>
<comment type="similarity">
    <text evidence="1">Belongs to the wetA family.</text>
</comment>
<organism evidence="9 10">
    <name type="scientific">Paracoccidioides brasiliensis</name>
    <dbReference type="NCBI Taxonomy" id="121759"/>
    <lineage>
        <taxon>Eukaryota</taxon>
        <taxon>Fungi</taxon>
        <taxon>Dikarya</taxon>
        <taxon>Ascomycota</taxon>
        <taxon>Pezizomycotina</taxon>
        <taxon>Eurotiomycetes</taxon>
        <taxon>Eurotiomycetidae</taxon>
        <taxon>Onygenales</taxon>
        <taxon>Ajellomycetaceae</taxon>
        <taxon>Paracoccidioides</taxon>
    </lineage>
</organism>
<dbReference type="VEuPathDB" id="FungiDB:PADG_01523"/>
<evidence type="ECO:0000256" key="4">
    <source>
        <dbReference type="ARBA" id="ARBA00023015"/>
    </source>
</evidence>
<dbReference type="InterPro" id="IPR040112">
    <property type="entry name" value="WetA"/>
</dbReference>
<dbReference type="EMBL" id="LZYO01000013">
    <property type="protein sequence ID" value="ODH44866.1"/>
    <property type="molecule type" value="Genomic_DNA"/>
</dbReference>
<protein>
    <recommendedName>
        <fullName evidence="2">Developmental regulatory protein wetA</fullName>
    </recommendedName>
</protein>
<evidence type="ECO:0000256" key="7">
    <source>
        <dbReference type="ARBA" id="ARBA00023321"/>
    </source>
</evidence>
<evidence type="ECO:0000256" key="2">
    <source>
        <dbReference type="ARBA" id="ARBA00015342"/>
    </source>
</evidence>
<dbReference type="PANTHER" id="PTHR22934">
    <property type="entry name" value="PROTEIN ESC1/WETA-RELATED"/>
    <property type="match status" value="1"/>
</dbReference>
<keyword evidence="3" id="KW-0749">Sporulation</keyword>
<feature type="region of interest" description="Disordered" evidence="8">
    <location>
        <begin position="588"/>
        <end position="613"/>
    </location>
</feature>
<feature type="region of interest" description="Disordered" evidence="8">
    <location>
        <begin position="345"/>
        <end position="376"/>
    </location>
</feature>
<feature type="compositionally biased region" description="Polar residues" evidence="8">
    <location>
        <begin position="359"/>
        <end position="375"/>
    </location>
</feature>
<evidence type="ECO:0000256" key="5">
    <source>
        <dbReference type="ARBA" id="ARBA00023159"/>
    </source>
</evidence>
<dbReference type="PANTHER" id="PTHR22934:SF25">
    <property type="entry name" value="DEVELOPMENTAL REGULATORY PROTEIN WETA"/>
    <property type="match status" value="1"/>
</dbReference>
<evidence type="ECO:0000256" key="6">
    <source>
        <dbReference type="ARBA" id="ARBA00023163"/>
    </source>
</evidence>
<keyword evidence="6" id="KW-0804">Transcription</keyword>
<name>A0A1D2JNS9_PARBR</name>
<evidence type="ECO:0000256" key="1">
    <source>
        <dbReference type="ARBA" id="ARBA00008881"/>
    </source>
</evidence>
<proteinExistence type="inferred from homology"/>
<sequence length="638" mass="70183">MASSAGTASLSPLIVLQQQPTNFPRMYDSLEELWLELLYCYIFRSQNIIESGVSVGKDNDVAHLPPNFRVNKVENLIKTVDKAPTNPFQQMDHPFHGVFTPQTTMHTPHDVADKDALEVPFSCGVSNLFDAGTPCKTGGELQTRHLRNDLLSFHPDQALAMDDRHNFVPIHGYVEYRNPNPDVTGVFQHNKEPGLYTSAASSPPRSTYKNESSSPCGVLNYGLNSLRGSMQKQDSHLDSMPFSGQGSVAMGYHCQWPNHPQIFNIQASDYHVPLSSSSPLRLGQHENMPQLAEQNVGVQDSHVDWESTYEHPAMINHSQSMSMSTHCTGQRMRNVCLDHRTSVISTSPSHSPPNHHILRSQQSDPTSMSSWNTEPIDSPALSYPTVDLPGPVTQAWWPTSEVTSTYQPMVIAPTPQKPQAHQSHILESNNMMMHLKQSPEMGSSGEPPLSSSALSCPELMGRSSCTPLAPAPIPISRTSPFEDLNQRQYVPISHSLSLSPANMMSASLTLRSSSTNLIHGLSRSEPQIYPHTQRQRRGHIRKVSSLSTNSLRGIKGAHITPTNTSHPAAKPPMIVSFVNYTPEDSQKLLTGVAPSGSSKTKARREQEARDKRRKLSEAALLAVLRAGGDVGALEAVFS</sequence>
<comment type="caution">
    <text evidence="9">The sequence shown here is derived from an EMBL/GenBank/DDBJ whole genome shotgun (WGS) entry which is preliminary data.</text>
</comment>
<accession>A0A1D2JNS9</accession>
<keyword evidence="7" id="KW-0183">Conidiation</keyword>
<dbReference type="GO" id="GO:0030435">
    <property type="term" value="P:sporulation resulting in formation of a cellular spore"/>
    <property type="evidence" value="ECO:0007669"/>
    <property type="project" value="UniProtKB-KW"/>
</dbReference>
<gene>
    <name evidence="9" type="ORF">ACO22_00631</name>
</gene>
<dbReference type="AlphaFoldDB" id="A0A1D2JNS9"/>
<keyword evidence="4" id="KW-0805">Transcription regulation</keyword>
<keyword evidence="5" id="KW-0010">Activator</keyword>
<evidence type="ECO:0000313" key="9">
    <source>
        <dbReference type="EMBL" id="ODH44866.1"/>
    </source>
</evidence>